<protein>
    <submittedName>
        <fullName evidence="2">Uncharacterized protein</fullName>
    </submittedName>
</protein>
<gene>
    <name evidence="2" type="ORF">EJ02DRAFT_247648</name>
</gene>
<evidence type="ECO:0000313" key="2">
    <source>
        <dbReference type="EMBL" id="KAF1946218.1"/>
    </source>
</evidence>
<accession>A0A6A5T1V9</accession>
<reference evidence="2" key="1">
    <citation type="journal article" date="2020" name="Stud. Mycol.">
        <title>101 Dothideomycetes genomes: a test case for predicting lifestyles and emergence of pathogens.</title>
        <authorList>
            <person name="Haridas S."/>
            <person name="Albert R."/>
            <person name="Binder M."/>
            <person name="Bloem J."/>
            <person name="Labutti K."/>
            <person name="Salamov A."/>
            <person name="Andreopoulos B."/>
            <person name="Baker S."/>
            <person name="Barry K."/>
            <person name="Bills G."/>
            <person name="Bluhm B."/>
            <person name="Cannon C."/>
            <person name="Castanera R."/>
            <person name="Culley D."/>
            <person name="Daum C."/>
            <person name="Ezra D."/>
            <person name="Gonzalez J."/>
            <person name="Henrissat B."/>
            <person name="Kuo A."/>
            <person name="Liang C."/>
            <person name="Lipzen A."/>
            <person name="Lutzoni F."/>
            <person name="Magnuson J."/>
            <person name="Mondo S."/>
            <person name="Nolan M."/>
            <person name="Ohm R."/>
            <person name="Pangilinan J."/>
            <person name="Park H.-J."/>
            <person name="Ramirez L."/>
            <person name="Alfaro M."/>
            <person name="Sun H."/>
            <person name="Tritt A."/>
            <person name="Yoshinaga Y."/>
            <person name="Zwiers L.-H."/>
            <person name="Turgeon B."/>
            <person name="Goodwin S."/>
            <person name="Spatafora J."/>
            <person name="Crous P."/>
            <person name="Grigoriev I."/>
        </authorList>
    </citation>
    <scope>NUCLEOTIDE SEQUENCE</scope>
    <source>
        <strain evidence="2">CBS 161.51</strain>
    </source>
</reference>
<dbReference type="AlphaFoldDB" id="A0A6A5T1V9"/>
<name>A0A6A5T1V9_9PLEO</name>
<keyword evidence="3" id="KW-1185">Reference proteome</keyword>
<organism evidence="2 3">
    <name type="scientific">Clathrospora elynae</name>
    <dbReference type="NCBI Taxonomy" id="706981"/>
    <lineage>
        <taxon>Eukaryota</taxon>
        <taxon>Fungi</taxon>
        <taxon>Dikarya</taxon>
        <taxon>Ascomycota</taxon>
        <taxon>Pezizomycotina</taxon>
        <taxon>Dothideomycetes</taxon>
        <taxon>Pleosporomycetidae</taxon>
        <taxon>Pleosporales</taxon>
        <taxon>Diademaceae</taxon>
        <taxon>Clathrospora</taxon>
    </lineage>
</organism>
<feature type="region of interest" description="Disordered" evidence="1">
    <location>
        <begin position="135"/>
        <end position="161"/>
    </location>
</feature>
<dbReference type="EMBL" id="ML976004">
    <property type="protein sequence ID" value="KAF1946218.1"/>
    <property type="molecule type" value="Genomic_DNA"/>
</dbReference>
<dbReference type="Proteomes" id="UP000800038">
    <property type="component" value="Unassembled WGS sequence"/>
</dbReference>
<proteinExistence type="predicted"/>
<evidence type="ECO:0000256" key="1">
    <source>
        <dbReference type="SAM" id="MobiDB-lite"/>
    </source>
</evidence>
<sequence>MKMLLSCCDRHIHCPLLHMVGNCRCCDKARSWHLLWRLFLEHSSWANFQGCAYLLPATVGAISVVFSVVEVHGRASREVFQGCIPQPRFHISQRASLLTLNAKGSGIITSLSGSDTGSASNRRMKFPRRHWFSQQPEDEVPTAATGIARCAKGNAGSRRSP</sequence>
<evidence type="ECO:0000313" key="3">
    <source>
        <dbReference type="Proteomes" id="UP000800038"/>
    </source>
</evidence>